<evidence type="ECO:0000256" key="1">
    <source>
        <dbReference type="SAM" id="MobiDB-lite"/>
    </source>
</evidence>
<feature type="region of interest" description="Disordered" evidence="1">
    <location>
        <begin position="236"/>
        <end position="264"/>
    </location>
</feature>
<gene>
    <name evidence="3" type="ORF">BOVATA_005190</name>
</gene>
<sequence>MMDLNEYSHKNLDHNQAKFIYENEKNYFYVVKSFSDRNVRAALEHNVWATTPKNEGTFDEAFKKCENVVLFFSINGSSRFIGYALMRSRPGDCSVQNNVFCLPNGRQFNGKQFDLLWIRVVELPFSDCVHLKNSFDDGRPVKVARDGQRIDQSTGRELCILFENRFLQKPIPWRPEMYGSQFGAYVVNPQGYQCVGVPPGAQAIPPLSGFPVIPISHAPANLQHIGVVTPYYQVPPVSSPRSQKKSRGSVSPQSAQTPRPSEVEGVYRMTEEDALKAVEYNPALAIFPVDLTNLSYEHYVSLYNVSHQYWIEQQEPDVKPESE</sequence>
<dbReference type="InterPro" id="IPR045168">
    <property type="entry name" value="YTH_prot"/>
</dbReference>
<dbReference type="VEuPathDB" id="PiroplasmaDB:BOVATA_005190"/>
<dbReference type="GO" id="GO:0048024">
    <property type="term" value="P:regulation of mRNA splicing, via spliceosome"/>
    <property type="evidence" value="ECO:0007669"/>
    <property type="project" value="TreeGrafter"/>
</dbReference>
<dbReference type="EMBL" id="BDSA01000001">
    <property type="protein sequence ID" value="GBE59026.1"/>
    <property type="molecule type" value="Genomic_DNA"/>
</dbReference>
<dbReference type="PANTHER" id="PTHR12357">
    <property type="entry name" value="YTH YT521-B HOMOLOGY DOMAIN-CONTAINING"/>
    <property type="match status" value="1"/>
</dbReference>
<keyword evidence="4" id="KW-1185">Reference proteome</keyword>
<dbReference type="Pfam" id="PF04146">
    <property type="entry name" value="YTH"/>
    <property type="match status" value="1"/>
</dbReference>
<dbReference type="Gene3D" id="3.10.590.10">
    <property type="entry name" value="ph1033 like domains"/>
    <property type="match status" value="1"/>
</dbReference>
<dbReference type="InterPro" id="IPR007275">
    <property type="entry name" value="YTH_domain"/>
</dbReference>
<dbReference type="GO" id="GO:0000398">
    <property type="term" value="P:mRNA splicing, via spliceosome"/>
    <property type="evidence" value="ECO:0007669"/>
    <property type="project" value="TreeGrafter"/>
</dbReference>
<feature type="compositionally biased region" description="Polar residues" evidence="1">
    <location>
        <begin position="248"/>
        <end position="259"/>
    </location>
</feature>
<comment type="caution">
    <text evidence="3">The sequence shown here is derived from an EMBL/GenBank/DDBJ whole genome shotgun (WGS) entry which is preliminary data.</text>
</comment>
<dbReference type="PROSITE" id="PS50882">
    <property type="entry name" value="YTH"/>
    <property type="match status" value="1"/>
</dbReference>
<dbReference type="Proteomes" id="UP000236319">
    <property type="component" value="Unassembled WGS sequence"/>
</dbReference>
<proteinExistence type="predicted"/>
<dbReference type="GO" id="GO:0003729">
    <property type="term" value="F:mRNA binding"/>
    <property type="evidence" value="ECO:0007669"/>
    <property type="project" value="TreeGrafter"/>
</dbReference>
<organism evidence="3 4">
    <name type="scientific">Babesia ovata</name>
    <dbReference type="NCBI Taxonomy" id="189622"/>
    <lineage>
        <taxon>Eukaryota</taxon>
        <taxon>Sar</taxon>
        <taxon>Alveolata</taxon>
        <taxon>Apicomplexa</taxon>
        <taxon>Aconoidasida</taxon>
        <taxon>Piroplasmida</taxon>
        <taxon>Babesiidae</taxon>
        <taxon>Babesia</taxon>
    </lineage>
</organism>
<dbReference type="GO" id="GO:0005654">
    <property type="term" value="C:nucleoplasm"/>
    <property type="evidence" value="ECO:0007669"/>
    <property type="project" value="TreeGrafter"/>
</dbReference>
<evidence type="ECO:0000313" key="4">
    <source>
        <dbReference type="Proteomes" id="UP000236319"/>
    </source>
</evidence>
<dbReference type="AlphaFoldDB" id="A0A2H6K7Q3"/>
<evidence type="ECO:0000259" key="2">
    <source>
        <dbReference type="PROSITE" id="PS50882"/>
    </source>
</evidence>
<protein>
    <submittedName>
        <fullName evidence="3">YT521-B-like family protein</fullName>
    </submittedName>
</protein>
<dbReference type="GeneID" id="39872796"/>
<feature type="domain" description="YTH" evidence="2">
    <location>
        <begin position="26"/>
        <end position="162"/>
    </location>
</feature>
<dbReference type="CDD" id="cd21134">
    <property type="entry name" value="YTH"/>
    <property type="match status" value="1"/>
</dbReference>
<dbReference type="GO" id="GO:1990247">
    <property type="term" value="F:N6-methyladenosine-containing RNA reader activity"/>
    <property type="evidence" value="ECO:0007669"/>
    <property type="project" value="TreeGrafter"/>
</dbReference>
<dbReference type="PANTHER" id="PTHR12357:SF3">
    <property type="entry name" value="YTH DOMAIN-CONTAINING PROTEIN 1"/>
    <property type="match status" value="1"/>
</dbReference>
<name>A0A2H6K7Q3_9APIC</name>
<accession>A0A2H6K7Q3</accession>
<evidence type="ECO:0000313" key="3">
    <source>
        <dbReference type="EMBL" id="GBE59026.1"/>
    </source>
</evidence>
<reference evidence="3 4" key="1">
    <citation type="journal article" date="2017" name="BMC Genomics">
        <title>Whole-genome assembly of Babesia ovata and comparative genomics between closely related pathogens.</title>
        <authorList>
            <person name="Yamagishi J."/>
            <person name="Asada M."/>
            <person name="Hakimi H."/>
            <person name="Tanaka T.Q."/>
            <person name="Sugimoto C."/>
            <person name="Kawazu S."/>
        </authorList>
    </citation>
    <scope>NUCLEOTIDE SEQUENCE [LARGE SCALE GENOMIC DNA]</scope>
    <source>
        <strain evidence="3 4">Miyake</strain>
    </source>
</reference>
<dbReference type="RefSeq" id="XP_028865269.1">
    <property type="nucleotide sequence ID" value="XM_029009436.1"/>
</dbReference>
<dbReference type="OrthoDB" id="6103986at2759"/>